<dbReference type="EMBL" id="SNRW01000529">
    <property type="protein sequence ID" value="KAA6400635.1"/>
    <property type="molecule type" value="Genomic_DNA"/>
</dbReference>
<accession>A0A5J4X1U7</accession>
<name>A0A5J4X1U7_9EUKA</name>
<protein>
    <submittedName>
        <fullName evidence="1">Uncharacterized protein</fullName>
    </submittedName>
</protein>
<dbReference type="AlphaFoldDB" id="A0A5J4X1U7"/>
<proteinExistence type="predicted"/>
<dbReference type="Proteomes" id="UP000324800">
    <property type="component" value="Unassembled WGS sequence"/>
</dbReference>
<sequence length="66" mass="7189">MDLQYEINDCEDATQPLAETILQAKLNDTANDLSIVCENKGSGQVNSSNASRIEQLVYEAGSLLSR</sequence>
<comment type="caution">
    <text evidence="1">The sequence shown here is derived from an EMBL/GenBank/DDBJ whole genome shotgun (WGS) entry which is preliminary data.</text>
</comment>
<gene>
    <name evidence="1" type="ORF">EZS28_003838</name>
</gene>
<evidence type="ECO:0000313" key="2">
    <source>
        <dbReference type="Proteomes" id="UP000324800"/>
    </source>
</evidence>
<organism evidence="1 2">
    <name type="scientific">Streblomastix strix</name>
    <dbReference type="NCBI Taxonomy" id="222440"/>
    <lineage>
        <taxon>Eukaryota</taxon>
        <taxon>Metamonada</taxon>
        <taxon>Preaxostyla</taxon>
        <taxon>Oxymonadida</taxon>
        <taxon>Streblomastigidae</taxon>
        <taxon>Streblomastix</taxon>
    </lineage>
</organism>
<reference evidence="1 2" key="1">
    <citation type="submission" date="2019-03" db="EMBL/GenBank/DDBJ databases">
        <title>Single cell metagenomics reveals metabolic interactions within the superorganism composed of flagellate Streblomastix strix and complex community of Bacteroidetes bacteria on its surface.</title>
        <authorList>
            <person name="Treitli S.C."/>
            <person name="Kolisko M."/>
            <person name="Husnik F."/>
            <person name="Keeling P."/>
            <person name="Hampl V."/>
        </authorList>
    </citation>
    <scope>NUCLEOTIDE SEQUENCE [LARGE SCALE GENOMIC DNA]</scope>
    <source>
        <strain evidence="1">ST1C</strain>
    </source>
</reference>
<evidence type="ECO:0000313" key="1">
    <source>
        <dbReference type="EMBL" id="KAA6400635.1"/>
    </source>
</evidence>